<accession>A0A926VLM2</accession>
<feature type="compositionally biased region" description="Polar residues" evidence="1">
    <location>
        <begin position="86"/>
        <end position="99"/>
    </location>
</feature>
<dbReference type="AlphaFoldDB" id="A0A926VLM2"/>
<reference evidence="2" key="1">
    <citation type="journal article" date="2015" name="ISME J.">
        <title>Draft Genome Sequence of Streptomyces incarnatus NRRL8089, which Produces the Nucleoside Antibiotic Sinefungin.</title>
        <authorList>
            <person name="Oshima K."/>
            <person name="Hattori M."/>
            <person name="Shimizu H."/>
            <person name="Fukuda K."/>
            <person name="Nemoto M."/>
            <person name="Inagaki K."/>
            <person name="Tamura T."/>
        </authorList>
    </citation>
    <scope>NUCLEOTIDE SEQUENCE</scope>
    <source>
        <strain evidence="2">FACHB-1375</strain>
    </source>
</reference>
<feature type="compositionally biased region" description="Basic and acidic residues" evidence="1">
    <location>
        <begin position="65"/>
        <end position="75"/>
    </location>
</feature>
<proteinExistence type="predicted"/>
<reference evidence="2" key="2">
    <citation type="submission" date="2020-08" db="EMBL/GenBank/DDBJ databases">
        <authorList>
            <person name="Chen M."/>
            <person name="Teng W."/>
            <person name="Zhao L."/>
            <person name="Hu C."/>
            <person name="Zhou Y."/>
            <person name="Han B."/>
            <person name="Song L."/>
            <person name="Shu W."/>
        </authorList>
    </citation>
    <scope>NUCLEOTIDE SEQUENCE</scope>
    <source>
        <strain evidence="2">FACHB-1375</strain>
    </source>
</reference>
<gene>
    <name evidence="2" type="ORF">H6G03_34905</name>
</gene>
<feature type="region of interest" description="Disordered" evidence="1">
    <location>
        <begin position="1"/>
        <end position="99"/>
    </location>
</feature>
<name>A0A926VLM2_9CYAN</name>
<keyword evidence="3" id="KW-1185">Reference proteome</keyword>
<evidence type="ECO:0000313" key="2">
    <source>
        <dbReference type="EMBL" id="MBD2186190.1"/>
    </source>
</evidence>
<organism evidence="2 3">
    <name type="scientific">Aerosakkonema funiforme FACHB-1375</name>
    <dbReference type="NCBI Taxonomy" id="2949571"/>
    <lineage>
        <taxon>Bacteria</taxon>
        <taxon>Bacillati</taxon>
        <taxon>Cyanobacteriota</taxon>
        <taxon>Cyanophyceae</taxon>
        <taxon>Oscillatoriophycideae</taxon>
        <taxon>Aerosakkonematales</taxon>
        <taxon>Aerosakkonemataceae</taxon>
        <taxon>Aerosakkonema</taxon>
    </lineage>
</organism>
<feature type="compositionally biased region" description="Polar residues" evidence="1">
    <location>
        <begin position="50"/>
        <end position="61"/>
    </location>
</feature>
<dbReference type="Proteomes" id="UP000641646">
    <property type="component" value="Unassembled WGS sequence"/>
</dbReference>
<dbReference type="EMBL" id="JACJPW010000174">
    <property type="protein sequence ID" value="MBD2186190.1"/>
    <property type="molecule type" value="Genomic_DNA"/>
</dbReference>
<sequence length="232" mass="24862">MGQTRGNVESDSSVGLQNASVPTGADIPPSEAPLISEIQVSSKPSDKEQASNSVLTNNTAVPITVDDRLPSDTRMRSRSHPRRSQAEPSTAQVTPQRSINRLGHIVDESASSSSLPTSSDRTSEFLTVAIGNSPQNLLSGAGRVGEVLTSPRVRSRSSVKSGGFSSDTITVESRDPQLWSAVLDGFFTPLARRLEKRSDKAVEELLNRPNIAMLPKGTKVSLVLNSFLNVNR</sequence>
<evidence type="ECO:0000256" key="1">
    <source>
        <dbReference type="SAM" id="MobiDB-lite"/>
    </source>
</evidence>
<evidence type="ECO:0000313" key="3">
    <source>
        <dbReference type="Proteomes" id="UP000641646"/>
    </source>
</evidence>
<comment type="caution">
    <text evidence="2">The sequence shown here is derived from an EMBL/GenBank/DDBJ whole genome shotgun (WGS) entry which is preliminary data.</text>
</comment>
<protein>
    <submittedName>
        <fullName evidence="2">Uncharacterized protein</fullName>
    </submittedName>
</protein>
<feature type="compositionally biased region" description="Polar residues" evidence="1">
    <location>
        <begin position="1"/>
        <end position="21"/>
    </location>
</feature>
<dbReference type="RefSeq" id="WP_190475266.1">
    <property type="nucleotide sequence ID" value="NZ_JACJPW010000174.1"/>
</dbReference>